<dbReference type="SUPFAM" id="SSF51735">
    <property type="entry name" value="NAD(P)-binding Rossmann-fold domains"/>
    <property type="match status" value="1"/>
</dbReference>
<dbReference type="Pfam" id="PF00107">
    <property type="entry name" value="ADH_zinc_N"/>
    <property type="match status" value="1"/>
</dbReference>
<dbReference type="CDD" id="cd08255">
    <property type="entry name" value="2-desacetyl-2-hydroxyethyl_bacteriochlorophyllide_like"/>
    <property type="match status" value="1"/>
</dbReference>
<evidence type="ECO:0000256" key="3">
    <source>
        <dbReference type="ARBA" id="ARBA00022723"/>
    </source>
</evidence>
<dbReference type="Gene3D" id="3.90.180.10">
    <property type="entry name" value="Medium-chain alcohol dehydrogenases, catalytic domain"/>
    <property type="match status" value="2"/>
</dbReference>
<dbReference type="InterPro" id="IPR013149">
    <property type="entry name" value="ADH-like_C"/>
</dbReference>
<keyword evidence="8" id="KW-1185">Reference proteome</keyword>
<gene>
    <name evidence="7" type="ORF">SAMN05660642_02157</name>
</gene>
<dbReference type="PANTHER" id="PTHR43350:SF19">
    <property type="entry name" value="D-GULOSIDE 3-DEHYDROGENASE"/>
    <property type="match status" value="1"/>
</dbReference>
<dbReference type="PANTHER" id="PTHR43350">
    <property type="entry name" value="NAD-DEPENDENT ALCOHOL DEHYDROGENASE"/>
    <property type="match status" value="1"/>
</dbReference>
<name>A0A1G9S0R9_9ACTN</name>
<organism evidence="7 8">
    <name type="scientific">Geodermatophilus siccatus</name>
    <dbReference type="NCBI Taxonomy" id="1137991"/>
    <lineage>
        <taxon>Bacteria</taxon>
        <taxon>Bacillati</taxon>
        <taxon>Actinomycetota</taxon>
        <taxon>Actinomycetes</taxon>
        <taxon>Geodermatophilales</taxon>
        <taxon>Geodermatophilaceae</taxon>
        <taxon>Geodermatophilus</taxon>
    </lineage>
</organism>
<evidence type="ECO:0000313" key="8">
    <source>
        <dbReference type="Proteomes" id="UP000198680"/>
    </source>
</evidence>
<dbReference type="AlphaFoldDB" id="A0A1G9S0R9"/>
<proteinExistence type="inferred from homology"/>
<dbReference type="EMBL" id="FNHE01000004">
    <property type="protein sequence ID" value="SDM29014.1"/>
    <property type="molecule type" value="Genomic_DNA"/>
</dbReference>
<dbReference type="InterPro" id="IPR011032">
    <property type="entry name" value="GroES-like_sf"/>
</dbReference>
<feature type="domain" description="Alcohol dehydrogenase-like C-terminal" evidence="6">
    <location>
        <begin position="179"/>
        <end position="288"/>
    </location>
</feature>
<dbReference type="Gene3D" id="3.40.50.720">
    <property type="entry name" value="NAD(P)-binding Rossmann-like Domain"/>
    <property type="match status" value="1"/>
</dbReference>
<keyword evidence="3" id="KW-0479">Metal-binding</keyword>
<evidence type="ECO:0000259" key="6">
    <source>
        <dbReference type="Pfam" id="PF00107"/>
    </source>
</evidence>
<evidence type="ECO:0000313" key="7">
    <source>
        <dbReference type="EMBL" id="SDM29014.1"/>
    </source>
</evidence>
<protein>
    <submittedName>
        <fullName evidence="7">Threonine dehydrogenase</fullName>
    </submittedName>
</protein>
<keyword evidence="4" id="KW-0862">Zinc</keyword>
<keyword evidence="5" id="KW-0560">Oxidoreductase</keyword>
<dbReference type="GO" id="GO:0016491">
    <property type="term" value="F:oxidoreductase activity"/>
    <property type="evidence" value="ECO:0007669"/>
    <property type="project" value="UniProtKB-KW"/>
</dbReference>
<dbReference type="STRING" id="1137991.SAMN05660642_02157"/>
<dbReference type="OrthoDB" id="9781588at2"/>
<dbReference type="InterPro" id="IPR036291">
    <property type="entry name" value="NAD(P)-bd_dom_sf"/>
</dbReference>
<dbReference type="SUPFAM" id="SSF50129">
    <property type="entry name" value="GroES-like"/>
    <property type="match status" value="1"/>
</dbReference>
<dbReference type="GO" id="GO:0046872">
    <property type="term" value="F:metal ion binding"/>
    <property type="evidence" value="ECO:0007669"/>
    <property type="project" value="UniProtKB-KW"/>
</dbReference>
<comment type="cofactor">
    <cofactor evidence="1">
        <name>Zn(2+)</name>
        <dbReference type="ChEBI" id="CHEBI:29105"/>
    </cofactor>
</comment>
<evidence type="ECO:0000256" key="4">
    <source>
        <dbReference type="ARBA" id="ARBA00022833"/>
    </source>
</evidence>
<sequence length="373" mass="39020">MSRAVRSIGVVEPGRPAILDLEEPDPGPGQAWVRTEWSGISAGTEVALVRGTDPHHMLHWDPDLRSFDDAGPPAAYPVAGLGYMEVGRVTESRTPDLAEGQLVAMAYGHRTGTCADPSVKPVIPVPDDLDPLLGVYLAQMGPICVNGLLHAAADVAGPGAGVDAGVRDRHVLVTGAGVIGLLSAMLAVQHGAADVVVAEPSAERRAVAEALGLTTLADGAAAEPASPAWRAVKERWRHGPGDAGADVVLQCRGHDAALATGLKALRPQGTVVDLGFYQAGAEAVRLGEEFHHNGLAVVCAQIGRVPRGMAGAWPRTALAEVTLDLLRRRGDDVRRHLVTDVLPFEEGPRLLADLAGRRLAAPPLQAVLRFDVP</sequence>
<evidence type="ECO:0000256" key="5">
    <source>
        <dbReference type="ARBA" id="ARBA00023002"/>
    </source>
</evidence>
<evidence type="ECO:0000256" key="2">
    <source>
        <dbReference type="ARBA" id="ARBA00008072"/>
    </source>
</evidence>
<dbReference type="RefSeq" id="WP_091217491.1">
    <property type="nucleotide sequence ID" value="NZ_FNHE01000004.1"/>
</dbReference>
<accession>A0A1G9S0R9</accession>
<evidence type="ECO:0000256" key="1">
    <source>
        <dbReference type="ARBA" id="ARBA00001947"/>
    </source>
</evidence>
<comment type="similarity">
    <text evidence="2">Belongs to the zinc-containing alcohol dehydrogenase family.</text>
</comment>
<reference evidence="8" key="1">
    <citation type="submission" date="2016-10" db="EMBL/GenBank/DDBJ databases">
        <authorList>
            <person name="Varghese N."/>
            <person name="Submissions S."/>
        </authorList>
    </citation>
    <scope>NUCLEOTIDE SEQUENCE [LARGE SCALE GENOMIC DNA]</scope>
    <source>
        <strain evidence="8">DSM 45419</strain>
    </source>
</reference>
<dbReference type="Proteomes" id="UP000198680">
    <property type="component" value="Unassembled WGS sequence"/>
</dbReference>